<evidence type="ECO:0008006" key="3">
    <source>
        <dbReference type="Google" id="ProtNLM"/>
    </source>
</evidence>
<keyword evidence="2" id="KW-1185">Reference proteome</keyword>
<sequence>MGIEYCVEHNLVPLIIETDSLMAHKILCGSWEAPWLISLNVGYITRLMMDTEVEVQTGNNYTTSVKHLNRYKQ</sequence>
<accession>A0A9J5XD49</accession>
<evidence type="ECO:0000313" key="1">
    <source>
        <dbReference type="EMBL" id="KAG5586315.1"/>
    </source>
</evidence>
<organism evidence="1 2">
    <name type="scientific">Solanum commersonii</name>
    <name type="common">Commerson's wild potato</name>
    <name type="synonym">Commerson's nightshade</name>
    <dbReference type="NCBI Taxonomy" id="4109"/>
    <lineage>
        <taxon>Eukaryota</taxon>
        <taxon>Viridiplantae</taxon>
        <taxon>Streptophyta</taxon>
        <taxon>Embryophyta</taxon>
        <taxon>Tracheophyta</taxon>
        <taxon>Spermatophyta</taxon>
        <taxon>Magnoliopsida</taxon>
        <taxon>eudicotyledons</taxon>
        <taxon>Gunneridae</taxon>
        <taxon>Pentapetalae</taxon>
        <taxon>asterids</taxon>
        <taxon>lamiids</taxon>
        <taxon>Solanales</taxon>
        <taxon>Solanaceae</taxon>
        <taxon>Solanoideae</taxon>
        <taxon>Solaneae</taxon>
        <taxon>Solanum</taxon>
    </lineage>
</organism>
<evidence type="ECO:0000313" key="2">
    <source>
        <dbReference type="Proteomes" id="UP000824120"/>
    </source>
</evidence>
<dbReference type="AlphaFoldDB" id="A0A9J5XD49"/>
<comment type="caution">
    <text evidence="1">The sequence shown here is derived from an EMBL/GenBank/DDBJ whole genome shotgun (WGS) entry which is preliminary data.</text>
</comment>
<protein>
    <recommendedName>
        <fullName evidence="3">RNase H type-1 domain-containing protein</fullName>
    </recommendedName>
</protein>
<dbReference type="Proteomes" id="UP000824120">
    <property type="component" value="Chromosome 9"/>
</dbReference>
<name>A0A9J5XD49_SOLCO</name>
<reference evidence="1 2" key="1">
    <citation type="submission" date="2020-09" db="EMBL/GenBank/DDBJ databases">
        <title>De no assembly of potato wild relative species, Solanum commersonii.</title>
        <authorList>
            <person name="Cho K."/>
        </authorList>
    </citation>
    <scope>NUCLEOTIDE SEQUENCE [LARGE SCALE GENOMIC DNA]</scope>
    <source>
        <strain evidence="1">LZ3.2</strain>
        <tissue evidence="1">Leaf</tissue>
    </source>
</reference>
<dbReference type="EMBL" id="JACXVP010000009">
    <property type="protein sequence ID" value="KAG5586315.1"/>
    <property type="molecule type" value="Genomic_DNA"/>
</dbReference>
<proteinExistence type="predicted"/>
<gene>
    <name evidence="1" type="ORF">H5410_046749</name>
</gene>